<dbReference type="KEGG" id="sast:CD934_06465"/>
<dbReference type="Proteomes" id="UP000316215">
    <property type="component" value="Chromosome"/>
</dbReference>
<accession>A0A514JM16</accession>
<dbReference type="EMBL" id="CP022310">
    <property type="protein sequence ID" value="QDI68357.1"/>
    <property type="molecule type" value="Genomic_DNA"/>
</dbReference>
<evidence type="ECO:0000313" key="1">
    <source>
        <dbReference type="EMBL" id="QDI68357.1"/>
    </source>
</evidence>
<gene>
    <name evidence="1" type="ORF">CD934_06465</name>
</gene>
<reference evidence="1 2" key="1">
    <citation type="submission" date="2017-07" db="EMBL/GenBank/DDBJ databases">
        <title>The Complete Genome of Streptomyces asterosporus-ZSY.</title>
        <authorList>
            <person name="Zhang S."/>
        </authorList>
    </citation>
    <scope>NUCLEOTIDE SEQUENCE [LARGE SCALE GENOMIC DNA]</scope>
    <source>
        <strain evidence="1 2">DSM 41452</strain>
    </source>
</reference>
<keyword evidence="2" id="KW-1185">Reference proteome</keyword>
<evidence type="ECO:0000313" key="2">
    <source>
        <dbReference type="Proteomes" id="UP000316215"/>
    </source>
</evidence>
<proteinExistence type="predicted"/>
<name>A0A514JM16_9ACTN</name>
<dbReference type="AlphaFoldDB" id="A0A514JM16"/>
<sequence length="342" mass="37148">MTTLALVESPAQLLNVAEWAHAGHRGEGRVALEVAVLLPMDAWSRVQLSRVAELAAVSDLDITRFEVRSGTVSRMRQIAAVRKRVAAAERLVVGDLFSGLVQMLLPSATARELVIVDDGTATTEFVRIVTEGRRLTRWHQQAGGAGRGGRAMTWLTEPALDRTLFTCMEVAPPPGIRIVSNEYGWTRSRFSRPTVRDGADLLGTSLVETGIVGEEHYLRAVAAIVRTRGVDRYLAHRRESRDKLRRIAEATGVRVLRPDLPLELLAAQGPIGHTVLTFPSTVAHTLPIVLGGGGVRVELCEVSEAWFTPDTTAHAVGFLHGMAESAKRRHGLSSMSPGLVGR</sequence>
<organism evidence="1 2">
    <name type="scientific">Streptomyces calvus</name>
    <dbReference type="NCBI Taxonomy" id="67282"/>
    <lineage>
        <taxon>Bacteria</taxon>
        <taxon>Bacillati</taxon>
        <taxon>Actinomycetota</taxon>
        <taxon>Actinomycetes</taxon>
        <taxon>Kitasatosporales</taxon>
        <taxon>Streptomycetaceae</taxon>
        <taxon>Streptomyces</taxon>
    </lineage>
</organism>
<dbReference type="RefSeq" id="WP_142231499.1">
    <property type="nucleotide sequence ID" value="NZ_CP022310.1"/>
</dbReference>
<protein>
    <submittedName>
        <fullName evidence="1">Uncharacterized protein</fullName>
    </submittedName>
</protein>